<accession>A0A7S4C1E5</accession>
<dbReference type="Gene3D" id="3.40.50.1820">
    <property type="entry name" value="alpha/beta hydrolase"/>
    <property type="match status" value="1"/>
</dbReference>
<dbReference type="EMBL" id="HBIZ01058483">
    <property type="protein sequence ID" value="CAE0784028.1"/>
    <property type="molecule type" value="Transcribed_RNA"/>
</dbReference>
<dbReference type="GO" id="GO:0006508">
    <property type="term" value="P:proteolysis"/>
    <property type="evidence" value="ECO:0007669"/>
    <property type="project" value="InterPro"/>
</dbReference>
<dbReference type="GO" id="GO:0008233">
    <property type="term" value="F:peptidase activity"/>
    <property type="evidence" value="ECO:0007669"/>
    <property type="project" value="InterPro"/>
</dbReference>
<dbReference type="InterPro" id="IPR050228">
    <property type="entry name" value="Carboxylesterase_BioH"/>
</dbReference>
<feature type="domain" description="AB hydrolase-1" evidence="3">
    <location>
        <begin position="101"/>
        <end position="334"/>
    </location>
</feature>
<keyword evidence="2" id="KW-0378">Hydrolase</keyword>
<dbReference type="InterPro" id="IPR000073">
    <property type="entry name" value="AB_hydrolase_1"/>
</dbReference>
<dbReference type="SUPFAM" id="SSF53474">
    <property type="entry name" value="alpha/beta-Hydrolases"/>
    <property type="match status" value="1"/>
</dbReference>
<comment type="similarity">
    <text evidence="1">Belongs to the peptidase S33 family.</text>
</comment>
<dbReference type="PANTHER" id="PTHR43194:SF2">
    <property type="entry name" value="PEROXISOMAL MEMBRANE PROTEIN LPX1"/>
    <property type="match status" value="1"/>
</dbReference>
<evidence type="ECO:0000256" key="2">
    <source>
        <dbReference type="ARBA" id="ARBA00022801"/>
    </source>
</evidence>
<evidence type="ECO:0000256" key="1">
    <source>
        <dbReference type="ARBA" id="ARBA00010088"/>
    </source>
</evidence>
<dbReference type="InterPro" id="IPR029058">
    <property type="entry name" value="AB_hydrolase_fold"/>
</dbReference>
<evidence type="ECO:0000313" key="4">
    <source>
        <dbReference type="EMBL" id="CAE0784028.1"/>
    </source>
</evidence>
<sequence>MRGVSPLPRTVRTSNFWPMCCFLQSLRRSEAETGRLPSKVACAPFRPGLTIIGCLVLLPSAYCTPIVEGRVSVTKCGQHACWYRVVRPALLHAGIGTAAPLVVCHGGPGVPSDYLFDLSKVGNRAVVFYDQLGAGRSDSPPLDAQTADEYCPAGFVRHLDAVLSALGLARFHLYGQSWGGILAFEYVRTACLTSSKSTQQLPLPLSLTLSNTPSSVALVEAEAARLLDACGGDPNAFSLAHTCRVVPPPALLADAYAHAGTVWRGTAAISGWEADLSQLDRKRWPLHTLLMTAEADFVTPACMRAWETLPGCRTVQIAGASHHALLEEPEQYFRLLVEHLEECD</sequence>
<dbReference type="Pfam" id="PF12697">
    <property type="entry name" value="Abhydrolase_6"/>
    <property type="match status" value="1"/>
</dbReference>
<evidence type="ECO:0000259" key="3">
    <source>
        <dbReference type="Pfam" id="PF12697"/>
    </source>
</evidence>
<organism evidence="4">
    <name type="scientific">Chrysotila carterae</name>
    <name type="common">Marine alga</name>
    <name type="synonym">Syracosphaera carterae</name>
    <dbReference type="NCBI Taxonomy" id="13221"/>
    <lineage>
        <taxon>Eukaryota</taxon>
        <taxon>Haptista</taxon>
        <taxon>Haptophyta</taxon>
        <taxon>Prymnesiophyceae</taxon>
        <taxon>Isochrysidales</taxon>
        <taxon>Isochrysidaceae</taxon>
        <taxon>Chrysotila</taxon>
    </lineage>
</organism>
<dbReference type="InterPro" id="IPR002410">
    <property type="entry name" value="Peptidase_S33"/>
</dbReference>
<name>A0A7S4C1E5_CHRCT</name>
<dbReference type="AlphaFoldDB" id="A0A7S4C1E5"/>
<gene>
    <name evidence="4" type="ORF">PCAR00345_LOCUS36733</name>
</gene>
<proteinExistence type="inferred from homology"/>
<dbReference type="PANTHER" id="PTHR43194">
    <property type="entry name" value="HYDROLASE ALPHA/BETA FOLD FAMILY"/>
    <property type="match status" value="1"/>
</dbReference>
<dbReference type="PRINTS" id="PR00793">
    <property type="entry name" value="PROAMNOPTASE"/>
</dbReference>
<reference evidence="4" key="1">
    <citation type="submission" date="2021-01" db="EMBL/GenBank/DDBJ databases">
        <authorList>
            <person name="Corre E."/>
            <person name="Pelletier E."/>
            <person name="Niang G."/>
            <person name="Scheremetjew M."/>
            <person name="Finn R."/>
            <person name="Kale V."/>
            <person name="Holt S."/>
            <person name="Cochrane G."/>
            <person name="Meng A."/>
            <person name="Brown T."/>
            <person name="Cohen L."/>
        </authorList>
    </citation>
    <scope>NUCLEOTIDE SEQUENCE</scope>
    <source>
        <strain evidence="4">CCMP645</strain>
    </source>
</reference>
<protein>
    <recommendedName>
        <fullName evidence="3">AB hydrolase-1 domain-containing protein</fullName>
    </recommendedName>
</protein>